<name>A0A1Y3EE70_9BILA</name>
<gene>
    <name evidence="2" type="ORF">D917_09766</name>
</gene>
<dbReference type="InterPro" id="IPR001650">
    <property type="entry name" value="Helicase_C-like"/>
</dbReference>
<proteinExistence type="predicted"/>
<dbReference type="EMBL" id="LVZM01014838">
    <property type="protein sequence ID" value="OUC43442.1"/>
    <property type="molecule type" value="Genomic_DNA"/>
</dbReference>
<dbReference type="InterPro" id="IPR027417">
    <property type="entry name" value="P-loop_NTPase"/>
</dbReference>
<dbReference type="PANTHER" id="PTHR47958">
    <property type="entry name" value="ATP-DEPENDENT RNA HELICASE DBP3"/>
    <property type="match status" value="1"/>
</dbReference>
<evidence type="ECO:0000313" key="3">
    <source>
        <dbReference type="Proteomes" id="UP000243006"/>
    </source>
</evidence>
<dbReference type="Proteomes" id="UP000243006">
    <property type="component" value="Unassembled WGS sequence"/>
</dbReference>
<comment type="caution">
    <text evidence="2">The sequence shown here is derived from an EMBL/GenBank/DDBJ whole genome shotgun (WGS) entry which is preliminary data.</text>
</comment>
<evidence type="ECO:0000313" key="2">
    <source>
        <dbReference type="EMBL" id="OUC43442.1"/>
    </source>
</evidence>
<dbReference type="SUPFAM" id="SSF52540">
    <property type="entry name" value="P-loop containing nucleoside triphosphate hydrolases"/>
    <property type="match status" value="1"/>
</dbReference>
<dbReference type="Gene3D" id="3.40.50.300">
    <property type="entry name" value="P-loop containing nucleotide triphosphate hydrolases"/>
    <property type="match status" value="1"/>
</dbReference>
<accession>A0A1Y3EE70</accession>
<feature type="non-terminal residue" evidence="2">
    <location>
        <position position="54"/>
    </location>
</feature>
<sequence>LLKLLQEVTKDSDPKVLIFVETKRKADELTRWLRQKGWPVLSIHGDKAQGERDW</sequence>
<dbReference type="Pfam" id="PF00271">
    <property type="entry name" value="Helicase_C"/>
    <property type="match status" value="1"/>
</dbReference>
<feature type="domain" description="Helicase C-terminal" evidence="1">
    <location>
        <begin position="1"/>
        <end position="54"/>
    </location>
</feature>
<reference evidence="2 3" key="1">
    <citation type="submission" date="2015-04" db="EMBL/GenBank/DDBJ databases">
        <title>Draft genome of the roundworm Trichinella nativa.</title>
        <authorList>
            <person name="Mitreva M."/>
        </authorList>
    </citation>
    <scope>NUCLEOTIDE SEQUENCE [LARGE SCALE GENOMIC DNA]</scope>
    <source>
        <strain evidence="2 3">ISS45</strain>
    </source>
</reference>
<dbReference type="AlphaFoldDB" id="A0A1Y3EE70"/>
<protein>
    <recommendedName>
        <fullName evidence="1">Helicase C-terminal domain-containing protein</fullName>
    </recommendedName>
</protein>
<organism evidence="2 3">
    <name type="scientific">Trichinella nativa</name>
    <dbReference type="NCBI Taxonomy" id="6335"/>
    <lineage>
        <taxon>Eukaryota</taxon>
        <taxon>Metazoa</taxon>
        <taxon>Ecdysozoa</taxon>
        <taxon>Nematoda</taxon>
        <taxon>Enoplea</taxon>
        <taxon>Dorylaimia</taxon>
        <taxon>Trichinellida</taxon>
        <taxon>Trichinellidae</taxon>
        <taxon>Trichinella</taxon>
    </lineage>
</organism>
<feature type="non-terminal residue" evidence="2">
    <location>
        <position position="1"/>
    </location>
</feature>
<dbReference type="PROSITE" id="PS51194">
    <property type="entry name" value="HELICASE_CTER"/>
    <property type="match status" value="1"/>
</dbReference>
<evidence type="ECO:0000259" key="1">
    <source>
        <dbReference type="PROSITE" id="PS51194"/>
    </source>
</evidence>